<dbReference type="Pfam" id="PF21041">
    <property type="entry name" value="XMAP215_CLASP_TOG"/>
    <property type="match status" value="1"/>
</dbReference>
<dbReference type="Proteomes" id="UP001174909">
    <property type="component" value="Unassembled WGS sequence"/>
</dbReference>
<evidence type="ECO:0000256" key="2">
    <source>
        <dbReference type="ARBA" id="ARBA00022490"/>
    </source>
</evidence>
<evidence type="ECO:0000313" key="5">
    <source>
        <dbReference type="EMBL" id="CAI8055469.1"/>
    </source>
</evidence>
<keyword evidence="6" id="KW-1185">Reference proteome</keyword>
<comment type="subcellular location">
    <subcellularLocation>
        <location evidence="1">Cytoplasm</location>
    </subcellularLocation>
</comment>
<dbReference type="AlphaFoldDB" id="A0AA35TWF0"/>
<evidence type="ECO:0000256" key="1">
    <source>
        <dbReference type="ARBA" id="ARBA00004496"/>
    </source>
</evidence>
<sequence>MYTEMEQQAVVQEEITKGLTNKQPKIVTACVFVLRTMLTQTTSSRGVSVMGPPHQRHPRQSLNRTDEGLDGEWAECLTSSSKPPPS</sequence>
<dbReference type="EMBL" id="CASHTH010004283">
    <property type="protein sequence ID" value="CAI8055469.1"/>
    <property type="molecule type" value="Genomic_DNA"/>
</dbReference>
<evidence type="ECO:0000256" key="3">
    <source>
        <dbReference type="SAM" id="MobiDB-lite"/>
    </source>
</evidence>
<dbReference type="GO" id="GO:0015631">
    <property type="term" value="F:tubulin binding"/>
    <property type="evidence" value="ECO:0007669"/>
    <property type="project" value="InterPro"/>
</dbReference>
<reference evidence="5" key="1">
    <citation type="submission" date="2023-03" db="EMBL/GenBank/DDBJ databases">
        <authorList>
            <person name="Steffen K."/>
            <person name="Cardenas P."/>
        </authorList>
    </citation>
    <scope>NUCLEOTIDE SEQUENCE</scope>
</reference>
<keyword evidence="2" id="KW-0963">Cytoplasm</keyword>
<evidence type="ECO:0000259" key="4">
    <source>
        <dbReference type="Pfam" id="PF21041"/>
    </source>
</evidence>
<feature type="domain" description="XMAP215/Dis1/CLASP TOG" evidence="4">
    <location>
        <begin position="1"/>
        <end position="40"/>
    </location>
</feature>
<accession>A0AA35TWF0</accession>
<feature type="region of interest" description="Disordered" evidence="3">
    <location>
        <begin position="42"/>
        <end position="86"/>
    </location>
</feature>
<organism evidence="5 6">
    <name type="scientific">Geodia barretti</name>
    <name type="common">Barrett's horny sponge</name>
    <dbReference type="NCBI Taxonomy" id="519541"/>
    <lineage>
        <taxon>Eukaryota</taxon>
        <taxon>Metazoa</taxon>
        <taxon>Porifera</taxon>
        <taxon>Demospongiae</taxon>
        <taxon>Heteroscleromorpha</taxon>
        <taxon>Tetractinellida</taxon>
        <taxon>Astrophorina</taxon>
        <taxon>Geodiidae</taxon>
        <taxon>Geodia</taxon>
    </lineage>
</organism>
<evidence type="ECO:0000313" key="6">
    <source>
        <dbReference type="Proteomes" id="UP001174909"/>
    </source>
</evidence>
<comment type="caution">
    <text evidence="5">The sequence shown here is derived from an EMBL/GenBank/DDBJ whole genome shotgun (WGS) entry which is preliminary data.</text>
</comment>
<feature type="compositionally biased region" description="Polar residues" evidence="3">
    <location>
        <begin position="77"/>
        <end position="86"/>
    </location>
</feature>
<dbReference type="InterPro" id="IPR048491">
    <property type="entry name" value="XMAP215_CLASP_TOG"/>
</dbReference>
<protein>
    <submittedName>
        <fullName evidence="5">Cytoskeleton-associated protein 5-A</fullName>
    </submittedName>
</protein>
<name>A0AA35TWF0_GEOBA</name>
<proteinExistence type="predicted"/>
<gene>
    <name evidence="5" type="ORF">GBAR_LOCUS30287</name>
</gene>
<dbReference type="GO" id="GO:0005737">
    <property type="term" value="C:cytoplasm"/>
    <property type="evidence" value="ECO:0007669"/>
    <property type="project" value="UniProtKB-SubCell"/>
</dbReference>